<dbReference type="PANTHER" id="PTHR34236:SF1">
    <property type="entry name" value="DIMETHYL SULFOXIDE REDUCTASE TRANSCRIPTIONAL ACTIVATOR"/>
    <property type="match status" value="1"/>
</dbReference>
<reference evidence="4 5" key="1">
    <citation type="journal article" date="2014" name="Front. Microbiol.">
        <title>Population and genomic analysis of the genus Halorubrum.</title>
        <authorList>
            <person name="Fullmer M.S."/>
            <person name="Soucy S.M."/>
            <person name="Swithers K.S."/>
            <person name="Makkay A.M."/>
            <person name="Wheeler R."/>
            <person name="Ventosa A."/>
            <person name="Gogarten J.P."/>
            <person name="Papke R.T."/>
        </authorList>
    </citation>
    <scope>NUCLEOTIDE SEQUENCE [LARGE SCALE GENOMIC DNA]</scope>
    <source>
        <strain evidence="4 5">G37</strain>
    </source>
</reference>
<keyword evidence="2" id="KW-0804">Transcription</keyword>
<protein>
    <submittedName>
        <fullName evidence="4">Helix-turn-helix domain-containing protein</fullName>
    </submittedName>
</protein>
<evidence type="ECO:0000313" key="4">
    <source>
        <dbReference type="EMBL" id="OYR68840.1"/>
    </source>
</evidence>
<dbReference type="PANTHER" id="PTHR34236">
    <property type="entry name" value="DIMETHYL SULFOXIDE REDUCTASE TRANSCRIPTIONAL ACTIVATOR"/>
    <property type="match status" value="1"/>
</dbReference>
<dbReference type="RefSeq" id="WP_094583333.1">
    <property type="nucleotide sequence ID" value="NZ_NHPB01000085.1"/>
</dbReference>
<proteinExistence type="predicted"/>
<evidence type="ECO:0000259" key="3">
    <source>
        <dbReference type="Pfam" id="PF04967"/>
    </source>
</evidence>
<dbReference type="EMBL" id="NHPB01000085">
    <property type="protein sequence ID" value="OYR68840.1"/>
    <property type="molecule type" value="Genomic_DNA"/>
</dbReference>
<dbReference type="InterPro" id="IPR007050">
    <property type="entry name" value="HTH_bacterioopsin"/>
</dbReference>
<name>A0A256JJA7_HALEZ</name>
<dbReference type="Pfam" id="PF04967">
    <property type="entry name" value="HTH_10"/>
    <property type="match status" value="1"/>
</dbReference>
<sequence length="237" mass="27116">MLTAKLSVTYEDDWTSSLASYDVSGEFLASTFRDRRYFGLFALEVAEEDYDNVIETIRDHESTVSVDVIEQYSIGGVDRLSATLLIRSQHFEYTPLQVLLHEGYIPLGGFGELRNGSESFDLLLTDREYLSDAVELLERFGPVKIEYVSSDFQRRTTPSVTEWNELFDSITPRRRTMLNKALEAGYFDIPRGSTLEEIADDLDIAKTTASQHLRKAERSIMEFFIQYINISAKNTTE</sequence>
<organism evidence="4 5">
    <name type="scientific">Halorubrum ezzemoulense</name>
    <name type="common">Halorubrum chaoviator</name>
    <dbReference type="NCBI Taxonomy" id="337243"/>
    <lineage>
        <taxon>Archaea</taxon>
        <taxon>Methanobacteriati</taxon>
        <taxon>Methanobacteriota</taxon>
        <taxon>Stenosarchaea group</taxon>
        <taxon>Halobacteria</taxon>
        <taxon>Halobacteriales</taxon>
        <taxon>Haloferacaceae</taxon>
        <taxon>Halorubrum</taxon>
    </lineage>
</organism>
<feature type="domain" description="HTH bat-type" evidence="3">
    <location>
        <begin position="170"/>
        <end position="222"/>
    </location>
</feature>
<evidence type="ECO:0000256" key="1">
    <source>
        <dbReference type="ARBA" id="ARBA00023015"/>
    </source>
</evidence>
<dbReference type="Proteomes" id="UP000216758">
    <property type="component" value="Unassembled WGS sequence"/>
</dbReference>
<gene>
    <name evidence="4" type="ORF">DJ78_12620</name>
</gene>
<accession>A0A256JJA7</accession>
<dbReference type="AlphaFoldDB" id="A0A256JJA7"/>
<evidence type="ECO:0000313" key="5">
    <source>
        <dbReference type="Proteomes" id="UP000216758"/>
    </source>
</evidence>
<comment type="caution">
    <text evidence="4">The sequence shown here is derived from an EMBL/GenBank/DDBJ whole genome shotgun (WGS) entry which is preliminary data.</text>
</comment>
<evidence type="ECO:0000256" key="2">
    <source>
        <dbReference type="ARBA" id="ARBA00023163"/>
    </source>
</evidence>
<keyword evidence="1" id="KW-0805">Transcription regulation</keyword>
<dbReference type="OrthoDB" id="51502at2157"/>